<feature type="domain" description="Cytochrome c" evidence="5">
    <location>
        <begin position="65"/>
        <end position="151"/>
    </location>
</feature>
<dbReference type="Pfam" id="PF13442">
    <property type="entry name" value="Cytochrome_CBB3"/>
    <property type="match status" value="1"/>
</dbReference>
<dbReference type="GO" id="GO:0009055">
    <property type="term" value="F:electron transfer activity"/>
    <property type="evidence" value="ECO:0007669"/>
    <property type="project" value="InterPro"/>
</dbReference>
<keyword evidence="3 4" id="KW-0408">Iron</keyword>
<dbReference type="Gene3D" id="1.10.760.10">
    <property type="entry name" value="Cytochrome c-like domain"/>
    <property type="match status" value="1"/>
</dbReference>
<evidence type="ECO:0000256" key="2">
    <source>
        <dbReference type="ARBA" id="ARBA00022723"/>
    </source>
</evidence>
<organism evidence="6 7">
    <name type="scientific">Phreatobacter stygius</name>
    <dbReference type="NCBI Taxonomy" id="1940610"/>
    <lineage>
        <taxon>Bacteria</taxon>
        <taxon>Pseudomonadati</taxon>
        <taxon>Pseudomonadota</taxon>
        <taxon>Alphaproteobacteria</taxon>
        <taxon>Hyphomicrobiales</taxon>
        <taxon>Phreatobacteraceae</taxon>
        <taxon>Phreatobacter</taxon>
    </lineage>
</organism>
<dbReference type="Proteomes" id="UP000298781">
    <property type="component" value="Chromosome"/>
</dbReference>
<evidence type="ECO:0000313" key="6">
    <source>
        <dbReference type="EMBL" id="QCI67032.1"/>
    </source>
</evidence>
<evidence type="ECO:0000256" key="4">
    <source>
        <dbReference type="PROSITE-ProRule" id="PRU00433"/>
    </source>
</evidence>
<proteinExistence type="predicted"/>
<evidence type="ECO:0000259" key="5">
    <source>
        <dbReference type="PROSITE" id="PS51007"/>
    </source>
</evidence>
<keyword evidence="1 4" id="KW-0349">Heme</keyword>
<accession>A0A4D7BGP1</accession>
<reference evidence="6 7" key="1">
    <citation type="submission" date="2019-04" db="EMBL/GenBank/DDBJ databases">
        <title>Phreatobacter aquaticus sp. nov.</title>
        <authorList>
            <person name="Choi A."/>
        </authorList>
    </citation>
    <scope>NUCLEOTIDE SEQUENCE [LARGE SCALE GENOMIC DNA]</scope>
    <source>
        <strain evidence="6 7">KCTC 52518</strain>
    </source>
</reference>
<dbReference type="OrthoDB" id="9773456at2"/>
<keyword evidence="7" id="KW-1185">Reference proteome</keyword>
<dbReference type="GO" id="GO:0046872">
    <property type="term" value="F:metal ion binding"/>
    <property type="evidence" value="ECO:0007669"/>
    <property type="project" value="UniProtKB-KW"/>
</dbReference>
<dbReference type="EMBL" id="CP039690">
    <property type="protein sequence ID" value="QCI67032.1"/>
    <property type="molecule type" value="Genomic_DNA"/>
</dbReference>
<evidence type="ECO:0000313" key="7">
    <source>
        <dbReference type="Proteomes" id="UP000298781"/>
    </source>
</evidence>
<evidence type="ECO:0000256" key="1">
    <source>
        <dbReference type="ARBA" id="ARBA00022617"/>
    </source>
</evidence>
<dbReference type="InterPro" id="IPR009056">
    <property type="entry name" value="Cyt_c-like_dom"/>
</dbReference>
<evidence type="ECO:0000256" key="3">
    <source>
        <dbReference type="ARBA" id="ARBA00023004"/>
    </source>
</evidence>
<protein>
    <submittedName>
        <fullName evidence="6">Cytochrome c</fullName>
    </submittedName>
</protein>
<keyword evidence="2 4" id="KW-0479">Metal-binding</keyword>
<gene>
    <name evidence="6" type="ORF">E8M01_23965</name>
</gene>
<sequence>MKFIAGFIVALVALAIAGFAVVYSGVVNVAARGPDSAPVAWLLTTAMQRSVARRAAAEPQPAPSTDLKLGFRFYNETCVYCHGGPGKDPVDFGKGLIPEPPYLADTVAGWTGAELYWIVKNGVRMTGMPSFADSHKDEELRAVVAFIQKLPGMTPEQYAEYEKAQ</sequence>
<dbReference type="RefSeq" id="WP_136962470.1">
    <property type="nucleotide sequence ID" value="NZ_CP039690.1"/>
</dbReference>
<dbReference type="GO" id="GO:0020037">
    <property type="term" value="F:heme binding"/>
    <property type="evidence" value="ECO:0007669"/>
    <property type="project" value="InterPro"/>
</dbReference>
<dbReference type="AlphaFoldDB" id="A0A4D7BGP1"/>
<dbReference type="SUPFAM" id="SSF46626">
    <property type="entry name" value="Cytochrome c"/>
    <property type="match status" value="1"/>
</dbReference>
<dbReference type="InterPro" id="IPR036909">
    <property type="entry name" value="Cyt_c-like_dom_sf"/>
</dbReference>
<dbReference type="KEGG" id="pstg:E8M01_23965"/>
<dbReference type="PROSITE" id="PS51007">
    <property type="entry name" value="CYTC"/>
    <property type="match status" value="1"/>
</dbReference>
<name>A0A4D7BGP1_9HYPH</name>